<evidence type="ECO:0000313" key="5">
    <source>
        <dbReference type="EMBL" id="MCW3474509.1"/>
    </source>
</evidence>
<dbReference type="InterPro" id="IPR015889">
    <property type="entry name" value="Intradiol_dOase_core"/>
</dbReference>
<dbReference type="Pfam" id="PF00775">
    <property type="entry name" value="Dioxygenase_C"/>
    <property type="match status" value="1"/>
</dbReference>
<feature type="domain" description="Intradiol ring-cleavage dioxygenases" evidence="4">
    <location>
        <begin position="30"/>
        <end position="149"/>
    </location>
</feature>
<dbReference type="NCBIfam" id="TIGR02423">
    <property type="entry name" value="protocat_alph"/>
    <property type="match status" value="1"/>
</dbReference>
<dbReference type="EMBL" id="JAPDNT010000004">
    <property type="protein sequence ID" value="MCW3474509.1"/>
    <property type="molecule type" value="Genomic_DNA"/>
</dbReference>
<reference evidence="5" key="2">
    <citation type="submission" date="2022-10" db="EMBL/GenBank/DDBJ databases">
        <authorList>
            <person name="Trinh H.N."/>
        </authorList>
    </citation>
    <scope>NUCLEOTIDE SEQUENCE</scope>
    <source>
        <strain evidence="5">RN2-1</strain>
    </source>
</reference>
<reference evidence="5" key="1">
    <citation type="submission" date="2022-09" db="EMBL/GenBank/DDBJ databases">
        <title>Rhodovastum sp. nov. RN2-1 isolated from soil in Seongnam, South Korea.</title>
        <authorList>
            <person name="Le N.T."/>
        </authorList>
    </citation>
    <scope>NUCLEOTIDE SEQUENCE</scope>
    <source>
        <strain evidence="5">RN2-1</strain>
    </source>
</reference>
<dbReference type="AlphaFoldDB" id="A0AA41YIZ6"/>
<gene>
    <name evidence="5" type="primary">pcaG</name>
    <name evidence="5" type="ORF">OL599_07920</name>
</gene>
<dbReference type="InterPro" id="IPR012786">
    <property type="entry name" value="Protocat_dOase_a"/>
</dbReference>
<dbReference type="PANTHER" id="PTHR33711">
    <property type="entry name" value="DIOXYGENASE, PUTATIVE (AFU_ORTHOLOGUE AFUA_2G02910)-RELATED"/>
    <property type="match status" value="1"/>
</dbReference>
<sequence length="173" mass="18663">MPIATSFQTIGPYWALIEHPEMADLTRFGAAGENVVLSGRMTDGDGAPVADAAIELWQASPAASETFPGWGRCACDRDGRFRFTTLKPGPLPGPGNAQQAPHVALTIFARGILTRLVTRAYFDGEPLNDADPILGLVEDPARRATLIARPDGPGAWRIDIRLQGESETVFMEF</sequence>
<proteinExistence type="inferred from homology"/>
<dbReference type="InterPro" id="IPR050770">
    <property type="entry name" value="Intradiol_RC_Dioxygenase"/>
</dbReference>
<dbReference type="SUPFAM" id="SSF49482">
    <property type="entry name" value="Aromatic compound dioxygenase"/>
    <property type="match status" value="1"/>
</dbReference>
<dbReference type="Proteomes" id="UP001165679">
    <property type="component" value="Unassembled WGS sequence"/>
</dbReference>
<evidence type="ECO:0000313" key="6">
    <source>
        <dbReference type="Proteomes" id="UP001165679"/>
    </source>
</evidence>
<keyword evidence="3 5" id="KW-0560">Oxidoreductase</keyword>
<organism evidence="5 6">
    <name type="scientific">Limobrevibacterium gyesilva</name>
    <dbReference type="NCBI Taxonomy" id="2991712"/>
    <lineage>
        <taxon>Bacteria</taxon>
        <taxon>Pseudomonadati</taxon>
        <taxon>Pseudomonadota</taxon>
        <taxon>Alphaproteobacteria</taxon>
        <taxon>Acetobacterales</taxon>
        <taxon>Acetobacteraceae</taxon>
        <taxon>Limobrevibacterium</taxon>
    </lineage>
</organism>
<dbReference type="Gene3D" id="2.60.130.10">
    <property type="entry name" value="Aromatic compound dioxygenase"/>
    <property type="match status" value="1"/>
</dbReference>
<dbReference type="GO" id="GO:0018578">
    <property type="term" value="F:protocatechuate 3,4-dioxygenase activity"/>
    <property type="evidence" value="ECO:0007669"/>
    <property type="project" value="UniProtKB-EC"/>
</dbReference>
<keyword evidence="6" id="KW-1185">Reference proteome</keyword>
<comment type="caution">
    <text evidence="5">The sequence shown here is derived from an EMBL/GenBank/DDBJ whole genome shotgun (WGS) entry which is preliminary data.</text>
</comment>
<comment type="similarity">
    <text evidence="1">Belongs to the intradiol ring-cleavage dioxygenase family.</text>
</comment>
<accession>A0AA41YIZ6</accession>
<evidence type="ECO:0000259" key="4">
    <source>
        <dbReference type="Pfam" id="PF00775"/>
    </source>
</evidence>
<dbReference type="PANTHER" id="PTHR33711:SF9">
    <property type="entry name" value="PROTOCATECHUATE 3,4-DIOXYGENASE ALPHA CHAIN"/>
    <property type="match status" value="1"/>
</dbReference>
<name>A0AA41YIZ6_9PROT</name>
<protein>
    <submittedName>
        <fullName evidence="5">Protocatechuate 3,4-dioxygenase subunit alpha</fullName>
        <ecNumber evidence="5">1.13.11.3</ecNumber>
    </submittedName>
</protein>
<dbReference type="EC" id="1.13.11.3" evidence="5"/>
<dbReference type="RefSeq" id="WP_264713152.1">
    <property type="nucleotide sequence ID" value="NZ_JAPDNT010000004.1"/>
</dbReference>
<dbReference type="GO" id="GO:0008199">
    <property type="term" value="F:ferric iron binding"/>
    <property type="evidence" value="ECO:0007669"/>
    <property type="project" value="InterPro"/>
</dbReference>
<dbReference type="InterPro" id="IPR000627">
    <property type="entry name" value="Intradiol_dOase_C"/>
</dbReference>
<evidence type="ECO:0000256" key="1">
    <source>
        <dbReference type="ARBA" id="ARBA00007825"/>
    </source>
</evidence>
<evidence type="ECO:0000256" key="3">
    <source>
        <dbReference type="ARBA" id="ARBA00023002"/>
    </source>
</evidence>
<keyword evidence="2" id="KW-0223">Dioxygenase</keyword>
<evidence type="ECO:0000256" key="2">
    <source>
        <dbReference type="ARBA" id="ARBA00022964"/>
    </source>
</evidence>